<sequence>LQAKGAVEIAGFASICQQDKWIKPQEANSFSFANSFYYNNEQEPTSVLHMRRSQSPPTSASTLSSSFNGGAAGAGGGGNSTDNTTTTTAATIAAPETPLPNNGKEEWATELQPIPSELDLVPGPGGGAQRCNLGLEDWETMLSEPAISPSQDHSLLRWIAGDVDDPSFGLKQLLQTGSTVPNQGLDFEGNAGLGVVDQGPGFDPIGSLGSSGPVNVISSVAPNLGGFPVSGFVQNPNNNNGNGVVNNHKVLGATVGLNTNIQNPVFTSPANNMGLPVSLPMLYHQQQQQGQFIESQEEKPQILNQNPNFFLPLPQEQHLLQPLPKRLNPGNLDLSSQISKHPFPQHMGFTQGLQFVPQQQKPLKKVLGPGEEMAQQHQFQLHQQQQATLFDLLYKAAELVGTGNFSHAQGILARLNHQLSPVGKPLQRAAFYFKEALQLLLLMNNNPVSPLPRSPTPFDVIFKMGAYKVFSEVSPVLQFVNFTCNQALLEALDDADQIHIVDFDIGFGAQWASFMQELPMRSRGAPSLRITAFASPSMHHPIELGLMRENLTQFANEIGVSFELEVLNFDCLDQSPYSLPMFRSNDNEAVAVNFPVWSSSSQPSCLPNLLRFVKQLSPKIVVSLDRGCDRIDLPFPQHVIHAFKSYINLLESLDAVNVTSDAVNKIERFLLVPRIESTVLGRLHAPEKMPLWKTLFSSAGFSPVSFSNFTETQAECVVKRAPVRGFHVEKRQASLVLCWQQRDLISASAWRC</sequence>
<dbReference type="Gramene" id="OMO59646">
    <property type="protein sequence ID" value="OMO59646"/>
    <property type="gene ID" value="CCACVL1_24674"/>
</dbReference>
<dbReference type="EMBL" id="AWWV01013888">
    <property type="protein sequence ID" value="OMO59646.1"/>
    <property type="molecule type" value="Genomic_DNA"/>
</dbReference>
<dbReference type="Proteomes" id="UP000188268">
    <property type="component" value="Unassembled WGS sequence"/>
</dbReference>
<dbReference type="OrthoDB" id="666726at2759"/>
<feature type="region of interest" description="VHIID" evidence="3">
    <location>
        <begin position="467"/>
        <end position="532"/>
    </location>
</feature>
<name>A0A1R3GNL1_COCAP</name>
<dbReference type="PANTHER" id="PTHR31636">
    <property type="entry name" value="OSJNBA0084A10.13 PROTEIN-RELATED"/>
    <property type="match status" value="1"/>
</dbReference>
<keyword evidence="6" id="KW-1185">Reference proteome</keyword>
<evidence type="ECO:0000256" key="3">
    <source>
        <dbReference type="PROSITE-ProRule" id="PRU01191"/>
    </source>
</evidence>
<keyword evidence="2" id="KW-0804">Transcription</keyword>
<feature type="short sequence motif" description="VHIID" evidence="3">
    <location>
        <begin position="498"/>
        <end position="502"/>
    </location>
</feature>
<comment type="similarity">
    <text evidence="3">Belongs to the GRAS family.</text>
</comment>
<feature type="compositionally biased region" description="Low complexity" evidence="4">
    <location>
        <begin position="53"/>
        <end position="69"/>
    </location>
</feature>
<comment type="caution">
    <text evidence="3">Lacks conserved residue(s) required for the propagation of feature annotation.</text>
</comment>
<dbReference type="STRING" id="210143.A0A1R3GNL1"/>
<evidence type="ECO:0000313" key="5">
    <source>
        <dbReference type="EMBL" id="OMO59646.1"/>
    </source>
</evidence>
<dbReference type="PROSITE" id="PS50985">
    <property type="entry name" value="GRAS"/>
    <property type="match status" value="1"/>
</dbReference>
<comment type="caution">
    <text evidence="5">The sequence shown here is derived from an EMBL/GenBank/DDBJ whole genome shotgun (WGS) entry which is preliminary data.</text>
</comment>
<protein>
    <submittedName>
        <fullName evidence="5">Transcription factor GRAS</fullName>
    </submittedName>
</protein>
<gene>
    <name evidence="5" type="ORF">CCACVL1_24674</name>
</gene>
<evidence type="ECO:0000313" key="6">
    <source>
        <dbReference type="Proteomes" id="UP000188268"/>
    </source>
</evidence>
<dbReference type="InterPro" id="IPR005202">
    <property type="entry name" value="TF_GRAS"/>
</dbReference>
<evidence type="ECO:0000256" key="4">
    <source>
        <dbReference type="SAM" id="MobiDB-lite"/>
    </source>
</evidence>
<reference evidence="5 6" key="1">
    <citation type="submission" date="2013-09" db="EMBL/GenBank/DDBJ databases">
        <title>Corchorus capsularis genome sequencing.</title>
        <authorList>
            <person name="Alam M."/>
            <person name="Haque M.S."/>
            <person name="Islam M.S."/>
            <person name="Emdad E.M."/>
            <person name="Islam M.M."/>
            <person name="Ahmed B."/>
            <person name="Halim A."/>
            <person name="Hossen Q.M.M."/>
            <person name="Hossain M.Z."/>
            <person name="Ahmed R."/>
            <person name="Khan M.M."/>
            <person name="Islam R."/>
            <person name="Rashid M.M."/>
            <person name="Khan S.A."/>
            <person name="Rahman M.S."/>
            <person name="Alam M."/>
        </authorList>
    </citation>
    <scope>NUCLEOTIDE SEQUENCE [LARGE SCALE GENOMIC DNA]</scope>
    <source>
        <strain evidence="6">cv. CVL-1</strain>
        <tissue evidence="5">Whole seedling</tissue>
    </source>
</reference>
<proteinExistence type="inferred from homology"/>
<feature type="compositionally biased region" description="Gly residues" evidence="4">
    <location>
        <begin position="70"/>
        <end position="79"/>
    </location>
</feature>
<evidence type="ECO:0000256" key="2">
    <source>
        <dbReference type="ARBA" id="ARBA00023163"/>
    </source>
</evidence>
<feature type="region of interest" description="SAW" evidence="3">
    <location>
        <begin position="680"/>
        <end position="751"/>
    </location>
</feature>
<keyword evidence="1" id="KW-0805">Transcription regulation</keyword>
<dbReference type="Pfam" id="PF03514">
    <property type="entry name" value="GRAS"/>
    <property type="match status" value="1"/>
</dbReference>
<organism evidence="5 6">
    <name type="scientific">Corchorus capsularis</name>
    <name type="common">Jute</name>
    <dbReference type="NCBI Taxonomy" id="210143"/>
    <lineage>
        <taxon>Eukaryota</taxon>
        <taxon>Viridiplantae</taxon>
        <taxon>Streptophyta</taxon>
        <taxon>Embryophyta</taxon>
        <taxon>Tracheophyta</taxon>
        <taxon>Spermatophyta</taxon>
        <taxon>Magnoliopsida</taxon>
        <taxon>eudicotyledons</taxon>
        <taxon>Gunneridae</taxon>
        <taxon>Pentapetalae</taxon>
        <taxon>rosids</taxon>
        <taxon>malvids</taxon>
        <taxon>Malvales</taxon>
        <taxon>Malvaceae</taxon>
        <taxon>Grewioideae</taxon>
        <taxon>Apeibeae</taxon>
        <taxon>Corchorus</taxon>
    </lineage>
</organism>
<evidence type="ECO:0000256" key="1">
    <source>
        <dbReference type="ARBA" id="ARBA00023015"/>
    </source>
</evidence>
<accession>A0A1R3GNL1</accession>
<dbReference type="AlphaFoldDB" id="A0A1R3GNL1"/>
<dbReference type="OMA" id="NHKVLGA"/>
<feature type="non-terminal residue" evidence="5">
    <location>
        <position position="1"/>
    </location>
</feature>
<feature type="region of interest" description="Disordered" evidence="4">
    <location>
        <begin position="47"/>
        <end position="85"/>
    </location>
</feature>